<sequence length="56" mass="6685">MYYIDKYSKETGLRLHAIVREDNTVIKATCKLEDLPESFDHKRPLTQQEKDGIWEM</sequence>
<reference evidence="1 2" key="1">
    <citation type="submission" date="2022-07" db="EMBL/GenBank/DDBJ databases">
        <title>Photobacterium pectinilyticum sp. nov., a marine bacterium isolated from surface seawater of Qingdao offshore.</title>
        <authorList>
            <person name="Wang X."/>
        </authorList>
    </citation>
    <scope>NUCLEOTIDE SEQUENCE [LARGE SCALE GENOMIC DNA]</scope>
    <source>
        <strain evidence="1 2">ZSDE20</strain>
    </source>
</reference>
<name>A0ABT1N794_9GAMM</name>
<evidence type="ECO:0000313" key="2">
    <source>
        <dbReference type="Proteomes" id="UP001524460"/>
    </source>
</evidence>
<dbReference type="RefSeq" id="WP_255044698.1">
    <property type="nucleotide sequence ID" value="NZ_JANEYT010000079.1"/>
</dbReference>
<evidence type="ECO:0000313" key="1">
    <source>
        <dbReference type="EMBL" id="MCQ1060618.1"/>
    </source>
</evidence>
<organism evidence="1 2">
    <name type="scientific">Photobacterium pectinilyticum</name>
    <dbReference type="NCBI Taxonomy" id="2906793"/>
    <lineage>
        <taxon>Bacteria</taxon>
        <taxon>Pseudomonadati</taxon>
        <taxon>Pseudomonadota</taxon>
        <taxon>Gammaproteobacteria</taxon>
        <taxon>Vibrionales</taxon>
        <taxon>Vibrionaceae</taxon>
        <taxon>Photobacterium</taxon>
    </lineage>
</organism>
<comment type="caution">
    <text evidence="1">The sequence shown here is derived from an EMBL/GenBank/DDBJ whole genome shotgun (WGS) entry which is preliminary data.</text>
</comment>
<protein>
    <submittedName>
        <fullName evidence="1">Uncharacterized protein</fullName>
    </submittedName>
</protein>
<proteinExistence type="predicted"/>
<keyword evidence="2" id="KW-1185">Reference proteome</keyword>
<dbReference type="Proteomes" id="UP001524460">
    <property type="component" value="Unassembled WGS sequence"/>
</dbReference>
<accession>A0ABT1N794</accession>
<dbReference type="EMBL" id="JANEYT010000079">
    <property type="protein sequence ID" value="MCQ1060618.1"/>
    <property type="molecule type" value="Genomic_DNA"/>
</dbReference>
<gene>
    <name evidence="1" type="ORF">NHN17_21465</name>
</gene>